<comment type="caution">
    <text evidence="1">The sequence shown here is derived from an EMBL/GenBank/DDBJ whole genome shotgun (WGS) entry which is preliminary data.</text>
</comment>
<evidence type="ECO:0000313" key="2">
    <source>
        <dbReference type="Proteomes" id="UP000276389"/>
    </source>
</evidence>
<gene>
    <name evidence="1" type="ORF">EJE24_10730</name>
</gene>
<organism evidence="1 2">
    <name type="scientific">Enterobacter huaxiensis</name>
    <dbReference type="NCBI Taxonomy" id="2494702"/>
    <lineage>
        <taxon>Bacteria</taxon>
        <taxon>Pseudomonadati</taxon>
        <taxon>Pseudomonadota</taxon>
        <taxon>Gammaproteobacteria</taxon>
        <taxon>Enterobacterales</taxon>
        <taxon>Enterobacteriaceae</taxon>
        <taxon>Enterobacter</taxon>
    </lineage>
</organism>
<reference evidence="1 2" key="1">
    <citation type="submission" date="2018-12" db="EMBL/GenBank/DDBJ databases">
        <title>The Genome Submission of two Enterobacter spp. strains.</title>
        <authorList>
            <person name="Wu W."/>
            <person name="Wei L."/>
            <person name="Feng Y."/>
            <person name="Zong Z."/>
        </authorList>
    </citation>
    <scope>NUCLEOTIDE SEQUENCE [LARGE SCALE GENOMIC DNA]</scope>
    <source>
        <strain evidence="1 2">WCHEHu045002</strain>
    </source>
</reference>
<accession>A0A3R9QQD9</accession>
<protein>
    <submittedName>
        <fullName evidence="1">Uncharacterized protein</fullName>
    </submittedName>
</protein>
<dbReference type="AlphaFoldDB" id="A0A3R9QQD9"/>
<proteinExistence type="predicted"/>
<name>A0A3R9QQD9_9ENTR</name>
<dbReference type="Proteomes" id="UP000276389">
    <property type="component" value="Unassembled WGS sequence"/>
</dbReference>
<dbReference type="EMBL" id="RWHU01000003">
    <property type="protein sequence ID" value="RSK68206.1"/>
    <property type="molecule type" value="Genomic_DNA"/>
</dbReference>
<evidence type="ECO:0000313" key="1">
    <source>
        <dbReference type="EMBL" id="RSK68206.1"/>
    </source>
</evidence>
<sequence>MACRAAIKSCVSCQKGSPLSARLPKPGFFLLKPPRMQIKAIAAVTILRLDVKRFNHNLDKAMDSFLFLRGNCETG</sequence>